<keyword evidence="7" id="KW-1015">Disulfide bond</keyword>
<dbReference type="OrthoDB" id="9898017at2759"/>
<dbReference type="AlphaFoldDB" id="A0A9Q1DJE4"/>
<dbReference type="GO" id="GO:0006955">
    <property type="term" value="P:immune response"/>
    <property type="evidence" value="ECO:0007669"/>
    <property type="project" value="TreeGrafter"/>
</dbReference>
<feature type="domain" description="Ig-like" evidence="13">
    <location>
        <begin position="20"/>
        <end position="109"/>
    </location>
</feature>
<dbReference type="InterPro" id="IPR013106">
    <property type="entry name" value="Ig_V-set"/>
</dbReference>
<dbReference type="InterPro" id="IPR036179">
    <property type="entry name" value="Ig-like_dom_sf"/>
</dbReference>
<dbReference type="GO" id="GO:0031295">
    <property type="term" value="P:T cell costimulation"/>
    <property type="evidence" value="ECO:0007669"/>
    <property type="project" value="TreeGrafter"/>
</dbReference>
<feature type="signal peptide" evidence="12">
    <location>
        <begin position="1"/>
        <end position="18"/>
    </location>
</feature>
<dbReference type="SMART" id="SM00406">
    <property type="entry name" value="IGv"/>
    <property type="match status" value="2"/>
</dbReference>
<dbReference type="InterPro" id="IPR003599">
    <property type="entry name" value="Ig_sub"/>
</dbReference>
<keyword evidence="2" id="KW-1003">Cell membrane</keyword>
<keyword evidence="6 11" id="KW-0472">Membrane</keyword>
<dbReference type="Proteomes" id="UP001152803">
    <property type="component" value="Unassembled WGS sequence"/>
</dbReference>
<dbReference type="InterPro" id="IPR013783">
    <property type="entry name" value="Ig-like_fold"/>
</dbReference>
<evidence type="ECO:0000256" key="4">
    <source>
        <dbReference type="ARBA" id="ARBA00022729"/>
    </source>
</evidence>
<protein>
    <recommendedName>
        <fullName evidence="13">Ig-like domain-containing protein</fullName>
    </recommendedName>
</protein>
<dbReference type="GO" id="GO:0042102">
    <property type="term" value="P:positive regulation of T cell proliferation"/>
    <property type="evidence" value="ECO:0007669"/>
    <property type="project" value="TreeGrafter"/>
</dbReference>
<dbReference type="GO" id="GO:0007166">
    <property type="term" value="P:cell surface receptor signaling pathway"/>
    <property type="evidence" value="ECO:0007669"/>
    <property type="project" value="TreeGrafter"/>
</dbReference>
<dbReference type="PROSITE" id="PS50835">
    <property type="entry name" value="IG_LIKE"/>
    <property type="match status" value="2"/>
</dbReference>
<dbReference type="Pfam" id="PF07686">
    <property type="entry name" value="V-set"/>
    <property type="match status" value="2"/>
</dbReference>
<dbReference type="SMART" id="SM00409">
    <property type="entry name" value="IG"/>
    <property type="match status" value="3"/>
</dbReference>
<dbReference type="PANTHER" id="PTHR25466">
    <property type="entry name" value="T-LYMPHOCYTE ACTIVATION ANTIGEN"/>
    <property type="match status" value="1"/>
</dbReference>
<evidence type="ECO:0000259" key="13">
    <source>
        <dbReference type="PROSITE" id="PS50835"/>
    </source>
</evidence>
<evidence type="ECO:0000256" key="9">
    <source>
        <dbReference type="ARBA" id="ARBA00023180"/>
    </source>
</evidence>
<comment type="caution">
    <text evidence="14">The sequence shown here is derived from an EMBL/GenBank/DDBJ whole genome shotgun (WGS) entry which is preliminary data.</text>
</comment>
<gene>
    <name evidence="14" type="ORF">COCON_G00109230</name>
</gene>
<reference evidence="14" key="1">
    <citation type="journal article" date="2023" name="Science">
        <title>Genome structures resolve the early diversification of teleost fishes.</title>
        <authorList>
            <person name="Parey E."/>
            <person name="Louis A."/>
            <person name="Montfort J."/>
            <person name="Bouchez O."/>
            <person name="Roques C."/>
            <person name="Iampietro C."/>
            <person name="Lluch J."/>
            <person name="Castinel A."/>
            <person name="Donnadieu C."/>
            <person name="Desvignes T."/>
            <person name="Floi Bucao C."/>
            <person name="Jouanno E."/>
            <person name="Wen M."/>
            <person name="Mejri S."/>
            <person name="Dirks R."/>
            <person name="Jansen H."/>
            <person name="Henkel C."/>
            <person name="Chen W.J."/>
            <person name="Zahm M."/>
            <person name="Cabau C."/>
            <person name="Klopp C."/>
            <person name="Thompson A.W."/>
            <person name="Robinson-Rechavi M."/>
            <person name="Braasch I."/>
            <person name="Lecointre G."/>
            <person name="Bobe J."/>
            <person name="Postlethwait J.H."/>
            <person name="Berthelot C."/>
            <person name="Roest Crollius H."/>
            <person name="Guiguen Y."/>
        </authorList>
    </citation>
    <scope>NUCLEOTIDE SEQUENCE</scope>
    <source>
        <strain evidence="14">Concon-B</strain>
    </source>
</reference>
<dbReference type="EMBL" id="JAFJMO010000007">
    <property type="protein sequence ID" value="KAJ8272064.1"/>
    <property type="molecule type" value="Genomic_DNA"/>
</dbReference>
<dbReference type="SUPFAM" id="SSF48726">
    <property type="entry name" value="Immunoglobulin"/>
    <property type="match status" value="2"/>
</dbReference>
<evidence type="ECO:0000256" key="1">
    <source>
        <dbReference type="ARBA" id="ARBA00004251"/>
    </source>
</evidence>
<keyword evidence="9" id="KW-0325">Glycoprotein</keyword>
<name>A0A9Q1DJE4_CONCO</name>
<dbReference type="Gene3D" id="2.60.40.10">
    <property type="entry name" value="Immunoglobulins"/>
    <property type="match status" value="3"/>
</dbReference>
<evidence type="ECO:0000313" key="15">
    <source>
        <dbReference type="Proteomes" id="UP001152803"/>
    </source>
</evidence>
<evidence type="ECO:0000256" key="7">
    <source>
        <dbReference type="ARBA" id="ARBA00023157"/>
    </source>
</evidence>
<keyword evidence="4 12" id="KW-0732">Signal</keyword>
<evidence type="ECO:0000256" key="10">
    <source>
        <dbReference type="ARBA" id="ARBA00023319"/>
    </source>
</evidence>
<evidence type="ECO:0000256" key="3">
    <source>
        <dbReference type="ARBA" id="ARBA00022692"/>
    </source>
</evidence>
<evidence type="ECO:0000256" key="12">
    <source>
        <dbReference type="SAM" id="SignalP"/>
    </source>
</evidence>
<evidence type="ECO:0000256" key="6">
    <source>
        <dbReference type="ARBA" id="ARBA00023136"/>
    </source>
</evidence>
<keyword evidence="15" id="KW-1185">Reference proteome</keyword>
<sequence>MALTSILLVMVYHLVCDGVPLPLVFKKKMGDSVTLPCDGSAYTGPRADQPDVLWQTAEGEKVAHYSHGTLSVSLLFEQRVTFPTDRIRHGDFAITISSLVLSDEDTYQCVWSKGEKGEKLLHDVKLYVLEPSFLKNQAVAAGDPVMLPCYSRVPKKAREDELFVQWKKGHDVILKLTSGEFTYGRNYTERATMSLERIRQGDFSLSLSVVGPHDKGTYQCSNERNQTISSAGLTVSDHQNWVVVETGSTFNLSLPRVPMKLFFMDDGTEVLVCKKLWIHAKCEPAYSDRLVYKQGTLLMHRVNPRDEGRYTVREYYHGVFIKEVHLKVSNDFPLVFYMCSLLLSVCLIALVMKKLRWHPKQMLGYWKFCLSIR</sequence>
<evidence type="ECO:0000256" key="8">
    <source>
        <dbReference type="ARBA" id="ARBA00023170"/>
    </source>
</evidence>
<evidence type="ECO:0000313" key="14">
    <source>
        <dbReference type="EMBL" id="KAJ8272064.1"/>
    </source>
</evidence>
<dbReference type="InterPro" id="IPR051713">
    <property type="entry name" value="T-cell_Activation_Regulation"/>
</dbReference>
<dbReference type="InterPro" id="IPR007110">
    <property type="entry name" value="Ig-like_dom"/>
</dbReference>
<feature type="transmembrane region" description="Helical" evidence="11">
    <location>
        <begin position="334"/>
        <end position="352"/>
    </location>
</feature>
<dbReference type="GO" id="GO:0042130">
    <property type="term" value="P:negative regulation of T cell proliferation"/>
    <property type="evidence" value="ECO:0007669"/>
    <property type="project" value="TreeGrafter"/>
</dbReference>
<feature type="domain" description="Ig-like" evidence="13">
    <location>
        <begin position="131"/>
        <end position="236"/>
    </location>
</feature>
<feature type="chain" id="PRO_5040464770" description="Ig-like domain-containing protein" evidence="12">
    <location>
        <begin position="19"/>
        <end position="373"/>
    </location>
</feature>
<accession>A0A9Q1DJE4</accession>
<comment type="subcellular location">
    <subcellularLocation>
        <location evidence="1">Cell membrane</location>
        <topology evidence="1">Single-pass type I membrane protein</topology>
    </subcellularLocation>
</comment>
<evidence type="ECO:0000256" key="11">
    <source>
        <dbReference type="SAM" id="Phobius"/>
    </source>
</evidence>
<keyword evidence="8" id="KW-0675">Receptor</keyword>
<dbReference type="PANTHER" id="PTHR25466:SF11">
    <property type="entry name" value="GALECTIN 17-RELATED"/>
    <property type="match status" value="1"/>
</dbReference>
<proteinExistence type="predicted"/>
<keyword evidence="5 11" id="KW-1133">Transmembrane helix</keyword>
<keyword evidence="3 11" id="KW-0812">Transmembrane</keyword>
<keyword evidence="10" id="KW-0393">Immunoglobulin domain</keyword>
<dbReference type="GO" id="GO:0071222">
    <property type="term" value="P:cellular response to lipopolysaccharide"/>
    <property type="evidence" value="ECO:0007669"/>
    <property type="project" value="TreeGrafter"/>
</dbReference>
<organism evidence="14 15">
    <name type="scientific">Conger conger</name>
    <name type="common">Conger eel</name>
    <name type="synonym">Muraena conger</name>
    <dbReference type="NCBI Taxonomy" id="82655"/>
    <lineage>
        <taxon>Eukaryota</taxon>
        <taxon>Metazoa</taxon>
        <taxon>Chordata</taxon>
        <taxon>Craniata</taxon>
        <taxon>Vertebrata</taxon>
        <taxon>Euteleostomi</taxon>
        <taxon>Actinopterygii</taxon>
        <taxon>Neopterygii</taxon>
        <taxon>Teleostei</taxon>
        <taxon>Anguilliformes</taxon>
        <taxon>Congridae</taxon>
        <taxon>Conger</taxon>
    </lineage>
</organism>
<evidence type="ECO:0000256" key="2">
    <source>
        <dbReference type="ARBA" id="ARBA00022475"/>
    </source>
</evidence>
<dbReference type="GO" id="GO:0009897">
    <property type="term" value="C:external side of plasma membrane"/>
    <property type="evidence" value="ECO:0007669"/>
    <property type="project" value="TreeGrafter"/>
</dbReference>
<evidence type="ECO:0000256" key="5">
    <source>
        <dbReference type="ARBA" id="ARBA00022989"/>
    </source>
</evidence>